<sequence>MSRFEGEKWSGGTMPIWHSQLVVVILARLHLAWREKMPIQGLELETLSTKELLLNVVRVMSGVSLSVEPSDRWV</sequence>
<accession>A0AAV2FLV4</accession>
<protein>
    <submittedName>
        <fullName evidence="1">Uncharacterized protein</fullName>
    </submittedName>
</protein>
<dbReference type="EMBL" id="OZ034820">
    <property type="protein sequence ID" value="CAL1399243.1"/>
    <property type="molecule type" value="Genomic_DNA"/>
</dbReference>
<gene>
    <name evidence="1" type="ORF">LTRI10_LOCUS39434</name>
</gene>
<reference evidence="1 2" key="1">
    <citation type="submission" date="2024-04" db="EMBL/GenBank/DDBJ databases">
        <authorList>
            <person name="Fracassetti M."/>
        </authorList>
    </citation>
    <scope>NUCLEOTIDE SEQUENCE [LARGE SCALE GENOMIC DNA]</scope>
</reference>
<proteinExistence type="predicted"/>
<evidence type="ECO:0000313" key="2">
    <source>
        <dbReference type="Proteomes" id="UP001497516"/>
    </source>
</evidence>
<organism evidence="1 2">
    <name type="scientific">Linum trigynum</name>
    <dbReference type="NCBI Taxonomy" id="586398"/>
    <lineage>
        <taxon>Eukaryota</taxon>
        <taxon>Viridiplantae</taxon>
        <taxon>Streptophyta</taxon>
        <taxon>Embryophyta</taxon>
        <taxon>Tracheophyta</taxon>
        <taxon>Spermatophyta</taxon>
        <taxon>Magnoliopsida</taxon>
        <taxon>eudicotyledons</taxon>
        <taxon>Gunneridae</taxon>
        <taxon>Pentapetalae</taxon>
        <taxon>rosids</taxon>
        <taxon>fabids</taxon>
        <taxon>Malpighiales</taxon>
        <taxon>Linaceae</taxon>
        <taxon>Linum</taxon>
    </lineage>
</organism>
<dbReference type="Proteomes" id="UP001497516">
    <property type="component" value="Chromosome 7"/>
</dbReference>
<evidence type="ECO:0000313" key="1">
    <source>
        <dbReference type="EMBL" id="CAL1399243.1"/>
    </source>
</evidence>
<name>A0AAV2FLV4_9ROSI</name>
<keyword evidence="2" id="KW-1185">Reference proteome</keyword>
<dbReference type="AlphaFoldDB" id="A0AAV2FLV4"/>